<feature type="transmembrane region" description="Helical" evidence="6">
    <location>
        <begin position="40"/>
        <end position="60"/>
    </location>
</feature>
<reference evidence="8" key="1">
    <citation type="journal article" date="2019" name="Int. J. Syst. Evol. Microbiol.">
        <title>The Global Catalogue of Microorganisms (GCM) 10K type strain sequencing project: providing services to taxonomists for standard genome sequencing and annotation.</title>
        <authorList>
            <consortium name="The Broad Institute Genomics Platform"/>
            <consortium name="The Broad Institute Genome Sequencing Center for Infectious Disease"/>
            <person name="Wu L."/>
            <person name="Ma J."/>
        </authorList>
    </citation>
    <scope>NUCLEOTIDE SEQUENCE [LARGE SCALE GENOMIC DNA]</scope>
    <source>
        <strain evidence="8">CECT 7184</strain>
    </source>
</reference>
<dbReference type="InterPro" id="IPR002549">
    <property type="entry name" value="AI-2E-like"/>
</dbReference>
<evidence type="ECO:0000313" key="8">
    <source>
        <dbReference type="Proteomes" id="UP001596142"/>
    </source>
</evidence>
<keyword evidence="4 6" id="KW-1133">Transmembrane helix</keyword>
<evidence type="ECO:0000256" key="2">
    <source>
        <dbReference type="ARBA" id="ARBA00009773"/>
    </source>
</evidence>
<evidence type="ECO:0000256" key="3">
    <source>
        <dbReference type="ARBA" id="ARBA00022692"/>
    </source>
</evidence>
<evidence type="ECO:0000256" key="4">
    <source>
        <dbReference type="ARBA" id="ARBA00022989"/>
    </source>
</evidence>
<dbReference type="RefSeq" id="WP_385941387.1">
    <property type="nucleotide sequence ID" value="NZ_JBHSOZ010000005.1"/>
</dbReference>
<evidence type="ECO:0000256" key="6">
    <source>
        <dbReference type="SAM" id="Phobius"/>
    </source>
</evidence>
<proteinExistence type="inferred from homology"/>
<accession>A0ABW0YSH1</accession>
<name>A0ABW0YSH1_9BACI</name>
<feature type="transmembrane region" description="Helical" evidence="6">
    <location>
        <begin position="270"/>
        <end position="293"/>
    </location>
</feature>
<keyword evidence="5 6" id="KW-0472">Membrane</keyword>
<comment type="caution">
    <text evidence="7">The sequence shown here is derived from an EMBL/GenBank/DDBJ whole genome shotgun (WGS) entry which is preliminary data.</text>
</comment>
<evidence type="ECO:0000256" key="1">
    <source>
        <dbReference type="ARBA" id="ARBA00004141"/>
    </source>
</evidence>
<feature type="transmembrane region" description="Helical" evidence="6">
    <location>
        <begin position="72"/>
        <end position="91"/>
    </location>
</feature>
<dbReference type="Pfam" id="PF01594">
    <property type="entry name" value="AI-2E_transport"/>
    <property type="match status" value="1"/>
</dbReference>
<comment type="subcellular location">
    <subcellularLocation>
        <location evidence="1">Membrane</location>
        <topology evidence="1">Multi-pass membrane protein</topology>
    </subcellularLocation>
</comment>
<dbReference type="Proteomes" id="UP001596142">
    <property type="component" value="Unassembled WGS sequence"/>
</dbReference>
<feature type="transmembrane region" description="Helical" evidence="6">
    <location>
        <begin position="313"/>
        <end position="340"/>
    </location>
</feature>
<evidence type="ECO:0000313" key="7">
    <source>
        <dbReference type="EMBL" id="MFC5713503.1"/>
    </source>
</evidence>
<sequence>MERKKETIWVLRILIIVLILIGFYLLMLLSPWWVEGVKKAGKILLPFLLAGLITYLLHPLVDKIEQWKVPRFLSILLIYGLFIGGTVWGVIKGGPYLFDQVESLITQIPEWSQEFSQTMTWIHHRADQFPPALHDAMEEGIDRVEQSIQRGLGSLLESWQLMFDGMIVIFLLPFLVFYLLKDLEAFEKTVVQITPKKWRDEGLLLVRAVDEALGGYIKGQVLVALAIGLITTSALWLIGVPFPVLLGIFAALMELIPYFGAFLGAIPALLVAATVSFRVLIITSITLLIIQQIEGNLLSPLIVGKSVHLHPLLIIFALLLGFEVAGVLGLILAVPVFVIISKVIRAFNEQKTTWKTAP</sequence>
<dbReference type="EMBL" id="JBHSOZ010000005">
    <property type="protein sequence ID" value="MFC5713503.1"/>
    <property type="molecule type" value="Genomic_DNA"/>
</dbReference>
<protein>
    <submittedName>
        <fullName evidence="7">AI-2E family transporter</fullName>
    </submittedName>
</protein>
<evidence type="ECO:0000256" key="5">
    <source>
        <dbReference type="ARBA" id="ARBA00023136"/>
    </source>
</evidence>
<dbReference type="PANTHER" id="PTHR21716">
    <property type="entry name" value="TRANSMEMBRANE PROTEIN"/>
    <property type="match status" value="1"/>
</dbReference>
<feature type="transmembrane region" description="Helical" evidence="6">
    <location>
        <begin position="221"/>
        <end position="238"/>
    </location>
</feature>
<feature type="transmembrane region" description="Helical" evidence="6">
    <location>
        <begin position="9"/>
        <end position="34"/>
    </location>
</feature>
<keyword evidence="3 6" id="KW-0812">Transmembrane</keyword>
<comment type="similarity">
    <text evidence="2">Belongs to the autoinducer-2 exporter (AI-2E) (TC 2.A.86) family.</text>
</comment>
<gene>
    <name evidence="7" type="ORF">ACFPU1_11970</name>
</gene>
<organism evidence="7 8">
    <name type="scientific">Thalassorhabdus alkalitolerans</name>
    <dbReference type="NCBI Taxonomy" id="2282697"/>
    <lineage>
        <taxon>Bacteria</taxon>
        <taxon>Bacillati</taxon>
        <taxon>Bacillota</taxon>
        <taxon>Bacilli</taxon>
        <taxon>Bacillales</taxon>
        <taxon>Bacillaceae</taxon>
        <taxon>Thalassorhabdus</taxon>
    </lineage>
</organism>
<feature type="transmembrane region" description="Helical" evidence="6">
    <location>
        <begin position="159"/>
        <end position="180"/>
    </location>
</feature>
<keyword evidence="8" id="KW-1185">Reference proteome</keyword>
<dbReference type="PANTHER" id="PTHR21716:SF15">
    <property type="entry name" value="TRANSPORT PROTEIN YRRI-RELATED"/>
    <property type="match status" value="1"/>
</dbReference>
<feature type="transmembrane region" description="Helical" evidence="6">
    <location>
        <begin position="244"/>
        <end position="263"/>
    </location>
</feature>